<protein>
    <submittedName>
        <fullName evidence="4">Tetratricopeptide TPR_2 repeat protein</fullName>
    </submittedName>
</protein>
<dbReference type="PROSITE" id="PS50005">
    <property type="entry name" value="TPR"/>
    <property type="match status" value="5"/>
</dbReference>
<organism evidence="4 5">
    <name type="scientific">Methanocaldococcus lauensis</name>
    <dbReference type="NCBI Taxonomy" id="2546128"/>
    <lineage>
        <taxon>Archaea</taxon>
        <taxon>Methanobacteriati</taxon>
        <taxon>Methanobacteriota</taxon>
        <taxon>Methanomada group</taxon>
        <taxon>Methanococci</taxon>
        <taxon>Methanococcales</taxon>
        <taxon>Methanocaldococcaceae</taxon>
        <taxon>Methanocaldococcus</taxon>
    </lineage>
</organism>
<keyword evidence="1" id="KW-0677">Repeat</keyword>
<keyword evidence="2 3" id="KW-0802">TPR repeat</keyword>
<name>A0A8D6PVT7_9EURY</name>
<dbReference type="PANTHER" id="PTHR12558:SF13">
    <property type="entry name" value="CELL DIVISION CYCLE PROTEIN 27 HOMOLOG"/>
    <property type="match status" value="1"/>
</dbReference>
<dbReference type="InterPro" id="IPR011990">
    <property type="entry name" value="TPR-like_helical_dom_sf"/>
</dbReference>
<dbReference type="InterPro" id="IPR013105">
    <property type="entry name" value="TPR_2"/>
</dbReference>
<dbReference type="PROSITE" id="PS50293">
    <property type="entry name" value="TPR_REGION"/>
    <property type="match status" value="2"/>
</dbReference>
<evidence type="ECO:0000256" key="1">
    <source>
        <dbReference type="ARBA" id="ARBA00022737"/>
    </source>
</evidence>
<evidence type="ECO:0000313" key="5">
    <source>
        <dbReference type="Proteomes" id="UP000679213"/>
    </source>
</evidence>
<dbReference type="Pfam" id="PF07719">
    <property type="entry name" value="TPR_2"/>
    <property type="match status" value="1"/>
</dbReference>
<dbReference type="SUPFAM" id="SSF48452">
    <property type="entry name" value="TPR-like"/>
    <property type="match status" value="3"/>
</dbReference>
<dbReference type="SMART" id="SM00028">
    <property type="entry name" value="TPR"/>
    <property type="match status" value="9"/>
</dbReference>
<dbReference type="Gene3D" id="1.25.40.10">
    <property type="entry name" value="Tetratricopeptide repeat domain"/>
    <property type="match status" value="5"/>
</dbReference>
<accession>A0A8D6PVT7</accession>
<dbReference type="Pfam" id="PF13181">
    <property type="entry name" value="TPR_8"/>
    <property type="match status" value="3"/>
</dbReference>
<proteinExistence type="predicted"/>
<feature type="repeat" description="TPR" evidence="3">
    <location>
        <begin position="388"/>
        <end position="421"/>
    </location>
</feature>
<feature type="repeat" description="TPR" evidence="3">
    <location>
        <begin position="311"/>
        <end position="344"/>
    </location>
</feature>
<dbReference type="PANTHER" id="PTHR12558">
    <property type="entry name" value="CELL DIVISION CYCLE 16,23,27"/>
    <property type="match status" value="1"/>
</dbReference>
<evidence type="ECO:0000256" key="3">
    <source>
        <dbReference type="PROSITE-ProRule" id="PRU00339"/>
    </source>
</evidence>
<evidence type="ECO:0000256" key="2">
    <source>
        <dbReference type="ARBA" id="ARBA00022803"/>
    </source>
</evidence>
<dbReference type="Pfam" id="PF13174">
    <property type="entry name" value="TPR_6"/>
    <property type="match status" value="1"/>
</dbReference>
<dbReference type="EMBL" id="LR792632">
    <property type="protein sequence ID" value="CAB3288267.1"/>
    <property type="molecule type" value="Genomic_DNA"/>
</dbReference>
<dbReference type="KEGG" id="mesg:MLAUSG7_0641"/>
<feature type="repeat" description="TPR" evidence="3">
    <location>
        <begin position="125"/>
        <end position="158"/>
    </location>
</feature>
<sequence>MDIKFSDIMVFKKFLSKLISKDNLDKWILKAEKYLDESNYQKAVECYLKAISENYMRAIDWANLAYAYFNLEEYEKALDAINKAISLSPKNLEFIYLKGMILYKLKDYDGAYKCFIEASRKIKNSDLYELLGELSLKLKKYEDALNYYLKSYKLNEKKIDALYNAGKLYLLFGDIDNAYESFKKILEKEPNHECKRIVKFIDELFEIIDKNIYEDLIKAVNLIEIGNYINALKFLNKIISIDESNDFAYYYKSVISEIFEEYHKALEYIKKSISLFERSIFYAKYGDILNKINSSESVNAYNKSIEIYPNPYAYFGLSIYYYKKGDFEKSAEYFDKLLEITTYDVSGDCDKLILYSLIGKAETSNNLKYYEEALSYLDNLINKNLDDIELWKIRGYIYFKLKNYKIAYDSFMNVLKINPNDIDAIKSIIVVYEKAGKYDEAISMAMKLKKLLDNKEEVDKIIKKLMNKEPTNLDIFSPLLNVPVIYCKIDKVQYHFATLHKYININPILAYIYLFLIENLNIIEEIYDEDKSKSINNLIEYLKEKLPVEMYKYCESPENYKPNDEIINTCKRELAKFGFIF</sequence>
<evidence type="ECO:0000313" key="4">
    <source>
        <dbReference type="EMBL" id="CAB3288267.1"/>
    </source>
</evidence>
<feature type="repeat" description="TPR" evidence="3">
    <location>
        <begin position="159"/>
        <end position="192"/>
    </location>
</feature>
<dbReference type="AlphaFoldDB" id="A0A8D6PVT7"/>
<gene>
    <name evidence="4" type="ORF">MLAUSG7_0641</name>
</gene>
<reference evidence="4 5" key="1">
    <citation type="submission" date="2020-04" db="EMBL/GenBank/DDBJ databases">
        <authorList>
            <consortium name="Genoscope - CEA"/>
            <person name="William W."/>
        </authorList>
    </citation>
    <scope>NUCLEOTIDE SEQUENCE [LARGE SCALE GENOMIC DNA]</scope>
    <source>
        <strain evidence="4 5">SG7</strain>
    </source>
</reference>
<dbReference type="Pfam" id="PF00515">
    <property type="entry name" value="TPR_1"/>
    <property type="match status" value="1"/>
</dbReference>
<keyword evidence="5" id="KW-1185">Reference proteome</keyword>
<feature type="repeat" description="TPR" evidence="3">
    <location>
        <begin position="58"/>
        <end position="91"/>
    </location>
</feature>
<dbReference type="InterPro" id="IPR019734">
    <property type="entry name" value="TPR_rpt"/>
</dbReference>
<dbReference type="Proteomes" id="UP000679213">
    <property type="component" value="Chromosome I"/>
</dbReference>